<evidence type="ECO:0000313" key="2">
    <source>
        <dbReference type="Proteomes" id="UP000264353"/>
    </source>
</evidence>
<accession>A0A397ZUI4</accession>
<dbReference type="AlphaFoldDB" id="A0A397ZUI4"/>
<proteinExistence type="predicted"/>
<sequence length="92" mass="10241">MIVNVVYEVCVGSMPPVNEKYVLSFLRFVIVGDVSTVERDDVSALEFHFFDETTPSFSHHVALATVPIRVAEPSHLSGSVFKVQYRTGLIVL</sequence>
<name>A0A397ZUI4_BRACM</name>
<dbReference type="Proteomes" id="UP000264353">
    <property type="component" value="Chromosome A3"/>
</dbReference>
<protein>
    <submittedName>
        <fullName evidence="1">Uncharacterized protein</fullName>
    </submittedName>
</protein>
<reference evidence="1 2" key="1">
    <citation type="submission" date="2018-06" db="EMBL/GenBank/DDBJ databases">
        <title>WGS assembly of Brassica rapa FPsc.</title>
        <authorList>
            <person name="Bowman J."/>
            <person name="Kohchi T."/>
            <person name="Yamato K."/>
            <person name="Jenkins J."/>
            <person name="Shu S."/>
            <person name="Ishizaki K."/>
            <person name="Yamaoka S."/>
            <person name="Nishihama R."/>
            <person name="Nakamura Y."/>
            <person name="Berger F."/>
            <person name="Adam C."/>
            <person name="Aki S."/>
            <person name="Althoff F."/>
            <person name="Araki T."/>
            <person name="Arteaga-Vazquez M."/>
            <person name="Balasubrmanian S."/>
            <person name="Bauer D."/>
            <person name="Boehm C."/>
            <person name="Briginshaw L."/>
            <person name="Caballero-Perez J."/>
            <person name="Catarino B."/>
            <person name="Chen F."/>
            <person name="Chiyoda S."/>
            <person name="Chovatia M."/>
            <person name="Davies K."/>
            <person name="Delmans M."/>
            <person name="Demura T."/>
            <person name="Dierschke T."/>
            <person name="Dolan L."/>
            <person name="Dorantes-Acosta A."/>
            <person name="Eklund D."/>
            <person name="Florent S."/>
            <person name="Flores-Sandoval E."/>
            <person name="Fujiyama A."/>
            <person name="Fukuzawa H."/>
            <person name="Galik B."/>
            <person name="Grimanelli D."/>
            <person name="Grimwood J."/>
            <person name="Grossniklaus U."/>
            <person name="Hamada T."/>
            <person name="Haseloff J."/>
            <person name="Hetherington A."/>
            <person name="Higo A."/>
            <person name="Hirakawa Y."/>
            <person name="Hundley H."/>
            <person name="Ikeda Y."/>
            <person name="Inoue K."/>
            <person name="Inoue S."/>
            <person name="Ishida S."/>
            <person name="Jia Q."/>
            <person name="Kakita M."/>
            <person name="Kanazawa T."/>
            <person name="Kawai Y."/>
            <person name="Kawashima T."/>
            <person name="Kennedy M."/>
            <person name="Kinose K."/>
            <person name="Kinoshita T."/>
            <person name="Kohara Y."/>
            <person name="Koide E."/>
            <person name="Komatsu K."/>
            <person name="Kopischke S."/>
            <person name="Kubo M."/>
            <person name="Kyozuka J."/>
            <person name="Lagercrantz U."/>
            <person name="Lin S."/>
            <person name="Lindquist E."/>
            <person name="Lipzen A."/>
            <person name="Lu C."/>
            <person name="Luna E."/>
            <person name="Martienssen R."/>
            <person name="Minamino N."/>
            <person name="Mizutani M."/>
            <person name="Mizutani M."/>
            <person name="Mochizuki N."/>
            <person name="Monte I."/>
            <person name="Mosher R."/>
            <person name="Nagasaki H."/>
            <person name="Nakagami H."/>
            <person name="Naramoto S."/>
            <person name="Nishitani K."/>
            <person name="Ohtani M."/>
            <person name="Okamoto T."/>
            <person name="Okumura M."/>
            <person name="Phillips J."/>
            <person name="Pollak B."/>
            <person name="Reinders A."/>
            <person name="Roevekamp M."/>
            <person name="Sano R."/>
            <person name="Sawa S."/>
            <person name="Schmid M."/>
            <person name="Shirakawa M."/>
            <person name="Solano R."/>
            <person name="Spunde A."/>
            <person name="Suetsugu N."/>
            <person name="Sugano S."/>
            <person name="Sugiyama A."/>
            <person name="Sun R."/>
            <person name="Suzuki Y."/>
            <person name="Takenaka M."/>
            <person name="Takezawa D."/>
            <person name="Tomogane H."/>
            <person name="Tsuzuki M."/>
            <person name="Ueda T."/>
            <person name="Umeda M."/>
            <person name="Ward J."/>
            <person name="Watanabe Y."/>
            <person name="Yazaki K."/>
            <person name="Yokoyama R."/>
            <person name="Yoshitake Y."/>
            <person name="Yotsui I."/>
            <person name="Zachgo S."/>
            <person name="Schmutz J."/>
        </authorList>
    </citation>
    <scope>NUCLEOTIDE SEQUENCE [LARGE SCALE GENOMIC DNA]</scope>
    <source>
        <strain evidence="2">cv. B-3</strain>
    </source>
</reference>
<gene>
    <name evidence="1" type="ORF">BRARA_C01370</name>
</gene>
<organism evidence="1 2">
    <name type="scientific">Brassica campestris</name>
    <name type="common">Field mustard</name>
    <dbReference type="NCBI Taxonomy" id="3711"/>
    <lineage>
        <taxon>Eukaryota</taxon>
        <taxon>Viridiplantae</taxon>
        <taxon>Streptophyta</taxon>
        <taxon>Embryophyta</taxon>
        <taxon>Tracheophyta</taxon>
        <taxon>Spermatophyta</taxon>
        <taxon>Magnoliopsida</taxon>
        <taxon>eudicotyledons</taxon>
        <taxon>Gunneridae</taxon>
        <taxon>Pentapetalae</taxon>
        <taxon>rosids</taxon>
        <taxon>malvids</taxon>
        <taxon>Brassicales</taxon>
        <taxon>Brassicaceae</taxon>
        <taxon>Brassiceae</taxon>
        <taxon>Brassica</taxon>
    </lineage>
</organism>
<evidence type="ECO:0000313" key="1">
    <source>
        <dbReference type="EMBL" id="RID69269.1"/>
    </source>
</evidence>
<dbReference type="EMBL" id="CM010630">
    <property type="protein sequence ID" value="RID69269.1"/>
    <property type="molecule type" value="Genomic_DNA"/>
</dbReference>